<reference evidence="5" key="5">
    <citation type="submission" date="2015-06" db="UniProtKB">
        <authorList>
            <consortium name="EnsemblFungi"/>
        </authorList>
    </citation>
    <scope>IDENTIFICATION</scope>
    <source>
        <strain evidence="5">ATCC 64411</strain>
    </source>
</reference>
<keyword evidence="1" id="KW-0378">Hydrolase</keyword>
<dbReference type="SUPFAM" id="SSF52266">
    <property type="entry name" value="SGNH hydrolase"/>
    <property type="match status" value="1"/>
</dbReference>
<dbReference type="CDD" id="cd01846">
    <property type="entry name" value="fatty_acyltransferase_like"/>
    <property type="match status" value="1"/>
</dbReference>
<dbReference type="Proteomes" id="UP000011715">
    <property type="component" value="Unassembled WGS sequence"/>
</dbReference>
<evidence type="ECO:0000256" key="1">
    <source>
        <dbReference type="ARBA" id="ARBA00022801"/>
    </source>
</evidence>
<evidence type="ECO:0000313" key="6">
    <source>
        <dbReference type="Proteomes" id="UP000011715"/>
    </source>
</evidence>
<dbReference type="OMA" id="WGNNYHP"/>
<dbReference type="Gene3D" id="3.40.50.1110">
    <property type="entry name" value="SGNH hydrolase"/>
    <property type="match status" value="1"/>
</dbReference>
<evidence type="ECO:0000313" key="5">
    <source>
        <dbReference type="EnsemblFungi" id="MAPG_01884T0"/>
    </source>
</evidence>
<dbReference type="eggNOG" id="ENOG502RS04">
    <property type="taxonomic scope" value="Eukaryota"/>
</dbReference>
<reference evidence="5" key="4">
    <citation type="journal article" date="2015" name="G3 (Bethesda)">
        <title>Genome sequences of three phytopathogenic species of the Magnaporthaceae family of fungi.</title>
        <authorList>
            <person name="Okagaki L.H."/>
            <person name="Nunes C.C."/>
            <person name="Sailsbery J."/>
            <person name="Clay B."/>
            <person name="Brown D."/>
            <person name="John T."/>
            <person name="Oh Y."/>
            <person name="Young N."/>
            <person name="Fitzgerald M."/>
            <person name="Haas B.J."/>
            <person name="Zeng Q."/>
            <person name="Young S."/>
            <person name="Adiconis X."/>
            <person name="Fan L."/>
            <person name="Levin J.Z."/>
            <person name="Mitchell T.K."/>
            <person name="Okubara P.A."/>
            <person name="Farman M.L."/>
            <person name="Kohn L.M."/>
            <person name="Birren B."/>
            <person name="Ma L.-J."/>
            <person name="Dean R.A."/>
        </authorList>
    </citation>
    <scope>NUCLEOTIDE SEQUENCE</scope>
    <source>
        <strain evidence="5">ATCC 64411 / 73-15</strain>
    </source>
</reference>
<evidence type="ECO:0000256" key="2">
    <source>
        <dbReference type="SAM" id="MobiDB-lite"/>
    </source>
</evidence>
<keyword evidence="6" id="KW-1185">Reference proteome</keyword>
<feature type="region of interest" description="Disordered" evidence="2">
    <location>
        <begin position="87"/>
        <end position="107"/>
    </location>
</feature>
<sequence length="348" mass="36800">MDPTARPAGPTLDQDVVGSAISCSLMVRYAIASVVVFGLAVAVIAQVPVWGRCGGNGWTAGYRKETQADGHGRPTVEATGDSYTQSGFNMSLAKPNPQNPLGNPPVPGWTSSGGLNWAGFLVTQLNASVVYSYNLASGGATTDRALVAPSMSTALDLVDQVAFFKDTVGKRPAWVPWTAEDTLVGVWMGANDVGIAFNEPEDRVPPLLDKVVGSYFNQLQILHDAGLRNFVLLGVPPTQKTPLQLANSPKARAALAEAGRLYSDLVVRGLASFKAANADLSVAVFVDTAAPFNEALDHPTAYGAPNATCVNDNGFSCLWYDTYHPATQIHRLVALAVAKAVGRPWFTL</sequence>
<dbReference type="PANTHER" id="PTHR45648:SF22">
    <property type="entry name" value="GDSL LIPASE_ACYLHYDROLASE FAMILY PROTEIN (AFU_ORTHOLOGUE AFUA_4G14700)"/>
    <property type="match status" value="1"/>
</dbReference>
<feature type="transmembrane region" description="Helical" evidence="3">
    <location>
        <begin position="29"/>
        <end position="50"/>
    </location>
</feature>
<dbReference type="GO" id="GO:0016788">
    <property type="term" value="F:hydrolase activity, acting on ester bonds"/>
    <property type="evidence" value="ECO:0007669"/>
    <property type="project" value="InterPro"/>
</dbReference>
<dbReference type="AlphaFoldDB" id="A0A0C4DPV5"/>
<dbReference type="EnsemblFungi" id="MAPG_01884T0">
    <property type="protein sequence ID" value="MAPG_01884T0"/>
    <property type="gene ID" value="MAPG_01884"/>
</dbReference>
<evidence type="ECO:0000313" key="4">
    <source>
        <dbReference type="EMBL" id="KLU82816.1"/>
    </source>
</evidence>
<dbReference type="Pfam" id="PF00657">
    <property type="entry name" value="Lipase_GDSL"/>
    <property type="match status" value="1"/>
</dbReference>
<name>A0A0C4DPV5_MAGP6</name>
<dbReference type="OrthoDB" id="1600564at2759"/>
<dbReference type="EMBL" id="GL876966">
    <property type="protein sequence ID" value="KLU82816.1"/>
    <property type="molecule type" value="Genomic_DNA"/>
</dbReference>
<reference evidence="6" key="1">
    <citation type="submission" date="2010-05" db="EMBL/GenBank/DDBJ databases">
        <title>The genome sequence of Magnaporthe poae strain ATCC 64411.</title>
        <authorList>
            <person name="Ma L.-J."/>
            <person name="Dead R."/>
            <person name="Young S."/>
            <person name="Zeng Q."/>
            <person name="Koehrsen M."/>
            <person name="Alvarado L."/>
            <person name="Berlin A."/>
            <person name="Chapman S.B."/>
            <person name="Chen Z."/>
            <person name="Freedman E."/>
            <person name="Gellesch M."/>
            <person name="Goldberg J."/>
            <person name="Griggs A."/>
            <person name="Gujja S."/>
            <person name="Heilman E.R."/>
            <person name="Heiman D."/>
            <person name="Hepburn T."/>
            <person name="Howarth C."/>
            <person name="Jen D."/>
            <person name="Larson L."/>
            <person name="Mehta T."/>
            <person name="Neiman D."/>
            <person name="Pearson M."/>
            <person name="Roberts A."/>
            <person name="Saif S."/>
            <person name="Shea T."/>
            <person name="Shenoy N."/>
            <person name="Sisk P."/>
            <person name="Stolte C."/>
            <person name="Sykes S."/>
            <person name="Walk T."/>
            <person name="White J."/>
            <person name="Yandava C."/>
            <person name="Haas B."/>
            <person name="Nusbaum C."/>
            <person name="Birren B."/>
        </authorList>
    </citation>
    <scope>NUCLEOTIDE SEQUENCE [LARGE SCALE GENOMIC DNA]</scope>
    <source>
        <strain evidence="6">ATCC 64411 / 73-15</strain>
    </source>
</reference>
<organism evidence="5 6">
    <name type="scientific">Magnaporthiopsis poae (strain ATCC 64411 / 73-15)</name>
    <name type="common">Kentucky bluegrass fungus</name>
    <name type="synonym">Magnaporthe poae</name>
    <dbReference type="NCBI Taxonomy" id="644358"/>
    <lineage>
        <taxon>Eukaryota</taxon>
        <taxon>Fungi</taxon>
        <taxon>Dikarya</taxon>
        <taxon>Ascomycota</taxon>
        <taxon>Pezizomycotina</taxon>
        <taxon>Sordariomycetes</taxon>
        <taxon>Sordariomycetidae</taxon>
        <taxon>Magnaporthales</taxon>
        <taxon>Magnaporthaceae</taxon>
        <taxon>Magnaporthiopsis</taxon>
    </lineage>
</organism>
<reference evidence="4" key="2">
    <citation type="submission" date="2010-05" db="EMBL/GenBank/DDBJ databases">
        <title>The Genome Sequence of Magnaporthe poae strain ATCC 64411.</title>
        <authorList>
            <consortium name="The Broad Institute Genome Sequencing Platform"/>
            <consortium name="Broad Institute Genome Sequencing Center for Infectious Disease"/>
            <person name="Ma L.-J."/>
            <person name="Dead R."/>
            <person name="Young S."/>
            <person name="Zeng Q."/>
            <person name="Koehrsen M."/>
            <person name="Alvarado L."/>
            <person name="Berlin A."/>
            <person name="Chapman S.B."/>
            <person name="Chen Z."/>
            <person name="Freedman E."/>
            <person name="Gellesch M."/>
            <person name="Goldberg J."/>
            <person name="Griggs A."/>
            <person name="Gujja S."/>
            <person name="Heilman E.R."/>
            <person name="Heiman D."/>
            <person name="Hepburn T."/>
            <person name="Howarth C."/>
            <person name="Jen D."/>
            <person name="Larson L."/>
            <person name="Mehta T."/>
            <person name="Neiman D."/>
            <person name="Pearson M."/>
            <person name="Roberts A."/>
            <person name="Saif S."/>
            <person name="Shea T."/>
            <person name="Shenoy N."/>
            <person name="Sisk P."/>
            <person name="Stolte C."/>
            <person name="Sykes S."/>
            <person name="Walk T."/>
            <person name="White J."/>
            <person name="Yandava C."/>
            <person name="Haas B."/>
            <person name="Nusbaum C."/>
            <person name="Birren B."/>
        </authorList>
    </citation>
    <scope>NUCLEOTIDE SEQUENCE</scope>
    <source>
        <strain evidence="4">ATCC 64411</strain>
    </source>
</reference>
<dbReference type="STRING" id="644358.A0A0C4DPV5"/>
<keyword evidence="3" id="KW-1133">Transmembrane helix</keyword>
<keyword evidence="3" id="KW-0812">Transmembrane</keyword>
<dbReference type="VEuPathDB" id="FungiDB:MAPG_01884"/>
<dbReference type="InterPro" id="IPR036514">
    <property type="entry name" value="SGNH_hydro_sf"/>
</dbReference>
<protein>
    <submittedName>
        <fullName evidence="4">Fungal cellulose binding domain-containing protein</fullName>
    </submittedName>
</protein>
<accession>A0A0C4DPV5</accession>
<dbReference type="InterPro" id="IPR051058">
    <property type="entry name" value="GDSL_Est/Lipase"/>
</dbReference>
<evidence type="ECO:0000256" key="3">
    <source>
        <dbReference type="SAM" id="Phobius"/>
    </source>
</evidence>
<dbReference type="InterPro" id="IPR001087">
    <property type="entry name" value="GDSL"/>
</dbReference>
<proteinExistence type="predicted"/>
<reference evidence="4" key="3">
    <citation type="submission" date="2011-03" db="EMBL/GenBank/DDBJ databases">
        <title>Annotation of Magnaporthe poae ATCC 64411.</title>
        <authorList>
            <person name="Ma L.-J."/>
            <person name="Dead R."/>
            <person name="Young S.K."/>
            <person name="Zeng Q."/>
            <person name="Gargeya S."/>
            <person name="Fitzgerald M."/>
            <person name="Haas B."/>
            <person name="Abouelleil A."/>
            <person name="Alvarado L."/>
            <person name="Arachchi H.M."/>
            <person name="Berlin A."/>
            <person name="Brown A."/>
            <person name="Chapman S.B."/>
            <person name="Chen Z."/>
            <person name="Dunbar C."/>
            <person name="Freedman E."/>
            <person name="Gearin G."/>
            <person name="Gellesch M."/>
            <person name="Goldberg J."/>
            <person name="Griggs A."/>
            <person name="Gujja S."/>
            <person name="Heiman D."/>
            <person name="Howarth C."/>
            <person name="Larson L."/>
            <person name="Lui A."/>
            <person name="MacDonald P.J.P."/>
            <person name="Mehta T."/>
            <person name="Montmayeur A."/>
            <person name="Murphy C."/>
            <person name="Neiman D."/>
            <person name="Pearson M."/>
            <person name="Priest M."/>
            <person name="Roberts A."/>
            <person name="Saif S."/>
            <person name="Shea T."/>
            <person name="Shenoy N."/>
            <person name="Sisk P."/>
            <person name="Stolte C."/>
            <person name="Sykes S."/>
            <person name="Yandava C."/>
            <person name="Wortman J."/>
            <person name="Nusbaum C."/>
            <person name="Birren B."/>
        </authorList>
    </citation>
    <scope>NUCLEOTIDE SEQUENCE</scope>
    <source>
        <strain evidence="4">ATCC 64411</strain>
    </source>
</reference>
<dbReference type="PANTHER" id="PTHR45648">
    <property type="entry name" value="GDSL LIPASE/ACYLHYDROLASE FAMILY PROTEIN (AFU_ORTHOLOGUE AFUA_4G14700)"/>
    <property type="match status" value="1"/>
</dbReference>
<dbReference type="EMBL" id="ADBL01000467">
    <property type="status" value="NOT_ANNOTATED_CDS"/>
    <property type="molecule type" value="Genomic_DNA"/>
</dbReference>
<gene>
    <name evidence="4" type="ORF">MAPG_01884</name>
</gene>
<keyword evidence="3" id="KW-0472">Membrane</keyword>